<evidence type="ECO:0000313" key="3">
    <source>
        <dbReference type="Proteomes" id="UP001205965"/>
    </source>
</evidence>
<gene>
    <name evidence="2" type="ORF">NYP18_14970</name>
</gene>
<protein>
    <submittedName>
        <fullName evidence="2">Uncharacterized protein</fullName>
    </submittedName>
</protein>
<keyword evidence="3" id="KW-1185">Reference proteome</keyword>
<dbReference type="RefSeq" id="WP_259429003.1">
    <property type="nucleotide sequence ID" value="NZ_JANWTC010000025.1"/>
</dbReference>
<dbReference type="Proteomes" id="UP001205965">
    <property type="component" value="Unassembled WGS sequence"/>
</dbReference>
<evidence type="ECO:0000313" key="2">
    <source>
        <dbReference type="EMBL" id="MCS5480944.1"/>
    </source>
</evidence>
<proteinExistence type="predicted"/>
<keyword evidence="1" id="KW-0812">Transmembrane</keyword>
<evidence type="ECO:0000256" key="1">
    <source>
        <dbReference type="SAM" id="Phobius"/>
    </source>
</evidence>
<accession>A0ABT2G0B5</accession>
<reference evidence="2 3" key="1">
    <citation type="submission" date="2022-08" db="EMBL/GenBank/DDBJ databases">
        <title>YIM 101645 draft genome.</title>
        <authorList>
            <person name="Chen X."/>
        </authorList>
    </citation>
    <scope>NUCLEOTIDE SEQUENCE [LARGE SCALE GENOMIC DNA]</scope>
    <source>
        <strain evidence="2 3">YIM 101645</strain>
    </source>
</reference>
<organism evidence="2 3">
    <name type="scientific">Corynebacterium lemuris</name>
    <dbReference type="NCBI Taxonomy" id="1859292"/>
    <lineage>
        <taxon>Bacteria</taxon>
        <taxon>Bacillati</taxon>
        <taxon>Actinomycetota</taxon>
        <taxon>Actinomycetes</taxon>
        <taxon>Mycobacteriales</taxon>
        <taxon>Corynebacteriaceae</taxon>
        <taxon>Corynebacterium</taxon>
    </lineage>
</organism>
<sequence>MTWTLALAVSPTGNGTAKLGVSGSPEITGYFPEIDRAVRFSSEGEDSRVPARTCLIIEEGLEPHALKWYLGELVIAGIPAQTVQVRSEAEVLNTAYGQSVEIVPQEIPKKKGFLSVEEPVRDEVTIVVPGREPEVRPREDVALLALENPVAQSLVDIPADAPAPAPEKNTSVNNYIIIVAVALAVVLGVVFLI</sequence>
<feature type="transmembrane region" description="Helical" evidence="1">
    <location>
        <begin position="175"/>
        <end position="192"/>
    </location>
</feature>
<dbReference type="EMBL" id="JANWTC010000025">
    <property type="protein sequence ID" value="MCS5480944.1"/>
    <property type="molecule type" value="Genomic_DNA"/>
</dbReference>
<keyword evidence="1" id="KW-1133">Transmembrane helix</keyword>
<comment type="caution">
    <text evidence="2">The sequence shown here is derived from an EMBL/GenBank/DDBJ whole genome shotgun (WGS) entry which is preliminary data.</text>
</comment>
<name>A0ABT2G0B5_9CORY</name>
<keyword evidence="1" id="KW-0472">Membrane</keyword>